<evidence type="ECO:0000256" key="6">
    <source>
        <dbReference type="ARBA" id="ARBA00022679"/>
    </source>
</evidence>
<comment type="caution">
    <text evidence="11">The sequence shown here is derived from an EMBL/GenBank/DDBJ whole genome shotgun (WGS) entry which is preliminary data.</text>
</comment>
<keyword evidence="6 9" id="KW-0808">Transferase</keyword>
<evidence type="ECO:0000256" key="8">
    <source>
        <dbReference type="ARBA" id="ARBA00044633"/>
    </source>
</evidence>
<feature type="binding site" evidence="9">
    <location>
        <position position="169"/>
    </location>
    <ligand>
        <name>3-phosphoshikimate</name>
        <dbReference type="ChEBI" id="CHEBI:145989"/>
    </ligand>
</feature>
<evidence type="ECO:0000256" key="1">
    <source>
        <dbReference type="ARBA" id="ARBA00002174"/>
    </source>
</evidence>
<protein>
    <recommendedName>
        <fullName evidence="9">3-phosphoshikimate 1-carboxyvinyltransferase</fullName>
        <ecNumber evidence="9">2.5.1.19</ecNumber>
    </recommendedName>
    <alternativeName>
        <fullName evidence="9">5-enolpyruvylshikimate-3-phosphate synthase</fullName>
        <shortName evidence="9">EPSP synthase</shortName>
        <shortName evidence="9">EPSPS</shortName>
    </alternativeName>
</protein>
<proteinExistence type="inferred from homology"/>
<reference evidence="11 12" key="1">
    <citation type="submission" date="2015-12" db="EMBL/GenBank/DDBJ databases">
        <title>Draft genome of Thermovenabulum gondwanense isolated from a red thermophilic microbial mat colonisisng an outflow channel of a bore well.</title>
        <authorList>
            <person name="Patel B.K."/>
        </authorList>
    </citation>
    <scope>NUCLEOTIDE SEQUENCE [LARGE SCALE GENOMIC DNA]</scope>
    <source>
        <strain evidence="11 12">R270</strain>
    </source>
</reference>
<dbReference type="InterPro" id="IPR006264">
    <property type="entry name" value="EPSP_synthase"/>
</dbReference>
<name>A0A162MEW0_9FIRM</name>
<dbReference type="PANTHER" id="PTHR21090:SF5">
    <property type="entry name" value="PENTAFUNCTIONAL AROM POLYPEPTIDE"/>
    <property type="match status" value="1"/>
</dbReference>
<feature type="domain" description="Enolpyruvate transferase" evidence="10">
    <location>
        <begin position="6"/>
        <end position="423"/>
    </location>
</feature>
<dbReference type="Pfam" id="PF00275">
    <property type="entry name" value="EPSP_synthase"/>
    <property type="match status" value="1"/>
</dbReference>
<dbReference type="GO" id="GO:0009073">
    <property type="term" value="P:aromatic amino acid family biosynthetic process"/>
    <property type="evidence" value="ECO:0007669"/>
    <property type="project" value="UniProtKB-KW"/>
</dbReference>
<gene>
    <name evidence="11" type="primary">aroA1</name>
    <name evidence="9" type="synonym">aroA</name>
    <name evidence="11" type="ORF">ATZ99_15510</name>
</gene>
<keyword evidence="12" id="KW-1185">Reference proteome</keyword>
<comment type="subunit">
    <text evidence="9">Monomer.</text>
</comment>
<feature type="binding site" evidence="9">
    <location>
        <position position="342"/>
    </location>
    <ligand>
        <name>3-phosphoshikimate</name>
        <dbReference type="ChEBI" id="CHEBI:145989"/>
    </ligand>
</feature>
<feature type="binding site" evidence="9">
    <location>
        <position position="21"/>
    </location>
    <ligand>
        <name>3-phosphoshikimate</name>
        <dbReference type="ChEBI" id="CHEBI:145989"/>
    </ligand>
</feature>
<feature type="binding site" evidence="9">
    <location>
        <position position="346"/>
    </location>
    <ligand>
        <name>phosphoenolpyruvate</name>
        <dbReference type="ChEBI" id="CHEBI:58702"/>
    </ligand>
</feature>
<evidence type="ECO:0000259" key="10">
    <source>
        <dbReference type="Pfam" id="PF00275"/>
    </source>
</evidence>
<comment type="caution">
    <text evidence="9">Lacks conserved residue(s) required for the propagation of feature annotation.</text>
</comment>
<dbReference type="CDD" id="cd01556">
    <property type="entry name" value="EPSP_synthase"/>
    <property type="match status" value="1"/>
</dbReference>
<dbReference type="EC" id="2.5.1.19" evidence="9"/>
<dbReference type="FunFam" id="3.65.10.10:FF:000005">
    <property type="entry name" value="3-phosphoshikimate 1-carboxyvinyltransferase"/>
    <property type="match status" value="1"/>
</dbReference>
<feature type="binding site" evidence="9">
    <location>
        <position position="167"/>
    </location>
    <ligand>
        <name>3-phosphoshikimate</name>
        <dbReference type="ChEBI" id="CHEBI:145989"/>
    </ligand>
</feature>
<dbReference type="PROSITE" id="PS00104">
    <property type="entry name" value="EPSP_SYNTHASE_1"/>
    <property type="match status" value="1"/>
</dbReference>
<dbReference type="SUPFAM" id="SSF55205">
    <property type="entry name" value="EPT/RTPC-like"/>
    <property type="match status" value="1"/>
</dbReference>
<dbReference type="UniPathway" id="UPA00053">
    <property type="reaction ID" value="UER00089"/>
</dbReference>
<feature type="binding site" evidence="9">
    <location>
        <position position="22"/>
    </location>
    <ligand>
        <name>3-phosphoshikimate</name>
        <dbReference type="ChEBI" id="CHEBI:145989"/>
    </ligand>
</feature>
<feature type="binding site" evidence="9">
    <location>
        <position position="169"/>
    </location>
    <ligand>
        <name>phosphoenolpyruvate</name>
        <dbReference type="ChEBI" id="CHEBI:58702"/>
    </ligand>
</feature>
<dbReference type="GO" id="GO:0008652">
    <property type="term" value="P:amino acid biosynthetic process"/>
    <property type="evidence" value="ECO:0007669"/>
    <property type="project" value="UniProtKB-KW"/>
</dbReference>
<comment type="subcellular location">
    <subcellularLocation>
        <location evidence="9">Cytoplasm</location>
    </subcellularLocation>
</comment>
<feature type="binding site" evidence="9">
    <location>
        <position position="388"/>
    </location>
    <ligand>
        <name>phosphoenolpyruvate</name>
        <dbReference type="ChEBI" id="CHEBI:58702"/>
    </ligand>
</feature>
<dbReference type="RefSeq" id="WP_068748670.1">
    <property type="nucleotide sequence ID" value="NZ_LOHZ01000033.1"/>
</dbReference>
<dbReference type="EMBL" id="LOHZ01000033">
    <property type="protein sequence ID" value="KYO65515.1"/>
    <property type="molecule type" value="Genomic_DNA"/>
</dbReference>
<dbReference type="OrthoDB" id="9809920at2"/>
<evidence type="ECO:0000256" key="9">
    <source>
        <dbReference type="HAMAP-Rule" id="MF_00210"/>
    </source>
</evidence>
<evidence type="ECO:0000256" key="3">
    <source>
        <dbReference type="ARBA" id="ARBA00009948"/>
    </source>
</evidence>
<dbReference type="HAMAP" id="MF_00210">
    <property type="entry name" value="EPSP_synth"/>
    <property type="match status" value="1"/>
</dbReference>
<feature type="binding site" evidence="9">
    <location>
        <position position="26"/>
    </location>
    <ligand>
        <name>3-phosphoshikimate</name>
        <dbReference type="ChEBI" id="CHEBI:145989"/>
    </ligand>
</feature>
<keyword evidence="4 9" id="KW-0963">Cytoplasm</keyword>
<dbReference type="FunFam" id="3.65.10.10:FF:000006">
    <property type="entry name" value="3-phosphoshikimate 1-carboxyvinyltransferase"/>
    <property type="match status" value="1"/>
</dbReference>
<comment type="similarity">
    <text evidence="3 9">Belongs to the EPSP synthase family.</text>
</comment>
<feature type="binding site" evidence="9">
    <location>
        <position position="315"/>
    </location>
    <ligand>
        <name>3-phosphoshikimate</name>
        <dbReference type="ChEBI" id="CHEBI:145989"/>
    </ligand>
</feature>
<organism evidence="11 12">
    <name type="scientific">Thermovenabulum gondwanense</name>
    <dbReference type="NCBI Taxonomy" id="520767"/>
    <lineage>
        <taxon>Bacteria</taxon>
        <taxon>Bacillati</taxon>
        <taxon>Bacillota</taxon>
        <taxon>Clostridia</taxon>
        <taxon>Thermosediminibacterales</taxon>
        <taxon>Thermosediminibacteraceae</taxon>
        <taxon>Thermovenabulum</taxon>
    </lineage>
</organism>
<comment type="pathway">
    <text evidence="2 9">Metabolic intermediate biosynthesis; chorismate biosynthesis; chorismate from D-erythrose 4-phosphate and phosphoenolpyruvate: step 6/7.</text>
</comment>
<dbReference type="STRING" id="520767.ATZ99_15510"/>
<sequence length="436" mass="46913">MDVLIEGKKVIKGTITPPPDKSISHRGVILGAISEGITRIERFLPAEDCIRTVDCFRKMGVDIKFVNETTLIIKGAGLKGLKKPETILDAGNSGTTMRLLSGILAGQDFEAIITGDESLKKRPMERVALPLRQMGAKVECTVDGKFAPLKIRGGRLKGISYEMPVASAQVKSAVLLAGLYAEGETTVVEKHKTRDHTERMLLYFGGNITVKGNQVTVAPVEKLTGNDLVVPGDISSAAFFLVAAAINEGSKLLIRDVGLNPTRTGIIDVLLNMGCSLKVLNERELNGEKIADILIEGGGLKGTRVEGDIIPRLIDEIPVIAVAACFAEGETVIKNASELRVKESDRIKAIVENLRRFGAKIEELEDGMVIEGNKNLKPAEVESFKDHRIAMAMAVAAISIKGISKIKNADCVKISFPGFFDILNNVVKGGDADGQF</sequence>
<dbReference type="Proteomes" id="UP000075737">
    <property type="component" value="Unassembled WGS sequence"/>
</dbReference>
<feature type="binding site" evidence="9">
    <location>
        <position position="94"/>
    </location>
    <ligand>
        <name>phosphoenolpyruvate</name>
        <dbReference type="ChEBI" id="CHEBI:58702"/>
    </ligand>
</feature>
<evidence type="ECO:0000256" key="4">
    <source>
        <dbReference type="ARBA" id="ARBA00022490"/>
    </source>
</evidence>
<feature type="binding site" evidence="9">
    <location>
        <position position="122"/>
    </location>
    <ligand>
        <name>phosphoenolpyruvate</name>
        <dbReference type="ChEBI" id="CHEBI:58702"/>
    </ligand>
</feature>
<dbReference type="AlphaFoldDB" id="A0A162MEW0"/>
<dbReference type="PANTHER" id="PTHR21090">
    <property type="entry name" value="AROM/DEHYDROQUINATE SYNTHASE"/>
    <property type="match status" value="1"/>
</dbReference>
<keyword evidence="5 9" id="KW-0028">Amino-acid biosynthesis</keyword>
<dbReference type="GO" id="GO:0003866">
    <property type="term" value="F:3-phosphoshikimate 1-carboxyvinyltransferase activity"/>
    <property type="evidence" value="ECO:0007669"/>
    <property type="project" value="UniProtKB-UniRule"/>
</dbReference>
<comment type="function">
    <text evidence="1 9">Catalyzes the transfer of the enolpyruvyl moiety of phosphoenolpyruvate (PEP) to the 5-hydroxyl of shikimate-3-phosphate (S3P) to produce enolpyruvyl shikimate-3-phosphate and inorganic phosphate.</text>
</comment>
<dbReference type="InterPro" id="IPR001986">
    <property type="entry name" value="Enolpyruvate_Tfrase_dom"/>
</dbReference>
<dbReference type="PATRIC" id="fig|520767.4.peg.1660"/>
<evidence type="ECO:0000313" key="12">
    <source>
        <dbReference type="Proteomes" id="UP000075737"/>
    </source>
</evidence>
<feature type="binding site" evidence="9">
    <location>
        <position position="21"/>
    </location>
    <ligand>
        <name>phosphoenolpyruvate</name>
        <dbReference type="ChEBI" id="CHEBI:58702"/>
    </ligand>
</feature>
<evidence type="ECO:0000256" key="7">
    <source>
        <dbReference type="ARBA" id="ARBA00023141"/>
    </source>
</evidence>
<dbReference type="GO" id="GO:0005737">
    <property type="term" value="C:cytoplasm"/>
    <property type="evidence" value="ECO:0007669"/>
    <property type="project" value="UniProtKB-SubCell"/>
</dbReference>
<evidence type="ECO:0000313" key="11">
    <source>
        <dbReference type="EMBL" id="KYO65515.1"/>
    </source>
</evidence>
<feature type="active site" description="Proton acceptor" evidence="9">
    <location>
        <position position="315"/>
    </location>
</feature>
<dbReference type="PROSITE" id="PS00885">
    <property type="entry name" value="EPSP_SYNTHASE_2"/>
    <property type="match status" value="1"/>
</dbReference>
<dbReference type="InterPro" id="IPR023193">
    <property type="entry name" value="EPSP_synthase_CS"/>
</dbReference>
<comment type="catalytic activity">
    <reaction evidence="8">
        <text>3-phosphoshikimate + phosphoenolpyruvate = 5-O-(1-carboxyvinyl)-3-phosphoshikimate + phosphate</text>
        <dbReference type="Rhea" id="RHEA:21256"/>
        <dbReference type="ChEBI" id="CHEBI:43474"/>
        <dbReference type="ChEBI" id="CHEBI:57701"/>
        <dbReference type="ChEBI" id="CHEBI:58702"/>
        <dbReference type="ChEBI" id="CHEBI:145989"/>
        <dbReference type="EC" id="2.5.1.19"/>
    </reaction>
    <physiologicalReaction direction="left-to-right" evidence="8">
        <dbReference type="Rhea" id="RHEA:21257"/>
    </physiologicalReaction>
</comment>
<keyword evidence="7 9" id="KW-0057">Aromatic amino acid biosynthesis</keyword>
<dbReference type="Gene3D" id="3.65.10.10">
    <property type="entry name" value="Enolpyruvate transferase domain"/>
    <property type="match status" value="2"/>
</dbReference>
<accession>A0A162MEW0</accession>
<dbReference type="PIRSF" id="PIRSF000505">
    <property type="entry name" value="EPSPS"/>
    <property type="match status" value="1"/>
</dbReference>
<evidence type="ECO:0000256" key="2">
    <source>
        <dbReference type="ARBA" id="ARBA00004811"/>
    </source>
</evidence>
<dbReference type="NCBIfam" id="TIGR01356">
    <property type="entry name" value="aroA"/>
    <property type="match status" value="1"/>
</dbReference>
<dbReference type="InterPro" id="IPR036968">
    <property type="entry name" value="Enolpyruvate_Tfrase_sf"/>
</dbReference>
<evidence type="ECO:0000256" key="5">
    <source>
        <dbReference type="ARBA" id="ARBA00022605"/>
    </source>
</evidence>
<dbReference type="InterPro" id="IPR013792">
    <property type="entry name" value="RNA3'P_cycl/enolpyr_Trfase_a/b"/>
</dbReference>
<dbReference type="GO" id="GO:0009423">
    <property type="term" value="P:chorismate biosynthetic process"/>
    <property type="evidence" value="ECO:0007669"/>
    <property type="project" value="UniProtKB-UniRule"/>
</dbReference>